<protein>
    <submittedName>
        <fullName evidence="2">Uncharacterized protein</fullName>
    </submittedName>
</protein>
<feature type="transmembrane region" description="Helical" evidence="1">
    <location>
        <begin position="239"/>
        <end position="260"/>
    </location>
</feature>
<name>A0A6L3XXW1_9ENTR</name>
<dbReference type="Proteomes" id="UP000476281">
    <property type="component" value="Unassembled WGS sequence"/>
</dbReference>
<dbReference type="AlphaFoldDB" id="A0A6L3XXW1"/>
<dbReference type="RefSeq" id="WP_221925333.1">
    <property type="nucleotide sequence ID" value="NZ_JAIHMA010000021.1"/>
</dbReference>
<gene>
    <name evidence="2" type="ORF">F9C29_12790</name>
</gene>
<comment type="caution">
    <text evidence="2">The sequence shown here is derived from an EMBL/GenBank/DDBJ whole genome shotgun (WGS) entry which is preliminary data.</text>
</comment>
<dbReference type="EMBL" id="WBSZ01000375">
    <property type="protein sequence ID" value="KAB2519051.1"/>
    <property type="molecule type" value="Genomic_DNA"/>
</dbReference>
<feature type="transmembrane region" description="Helical" evidence="1">
    <location>
        <begin position="201"/>
        <end position="227"/>
    </location>
</feature>
<accession>A0A6L3XXW1</accession>
<keyword evidence="1" id="KW-1133">Transmembrane helix</keyword>
<evidence type="ECO:0000256" key="1">
    <source>
        <dbReference type="SAM" id="Phobius"/>
    </source>
</evidence>
<keyword evidence="1" id="KW-0472">Membrane</keyword>
<feature type="transmembrane region" description="Helical" evidence="1">
    <location>
        <begin position="53"/>
        <end position="78"/>
    </location>
</feature>
<proteinExistence type="predicted"/>
<feature type="transmembrane region" description="Helical" evidence="1">
    <location>
        <begin position="12"/>
        <end position="32"/>
    </location>
</feature>
<evidence type="ECO:0000313" key="3">
    <source>
        <dbReference type="Proteomes" id="UP000476281"/>
    </source>
</evidence>
<reference evidence="2 3" key="1">
    <citation type="submission" date="2019-09" db="EMBL/GenBank/DDBJ databases">
        <title>Reversal of blaTEM antimicrobial resistance by CRISPR-Cas9 in clinical E. coli and other Enterobacteriaceae strains.</title>
        <authorList>
            <person name="Tagliaferri T."/>
            <person name="Guimaraes N."/>
            <person name="Pereira M."/>
            <person name="Felicori L."/>
            <person name="Horz H.-P."/>
            <person name="Santos S."/>
            <person name="Mendes T."/>
        </authorList>
    </citation>
    <scope>NUCLEOTIDE SEQUENCE [LARGE SCALE GENOMIC DNA]</scope>
    <source>
        <strain evidence="2 3">E2_blaTEM_MG</strain>
    </source>
</reference>
<keyword evidence="1" id="KW-0812">Transmembrane</keyword>
<evidence type="ECO:0000313" key="2">
    <source>
        <dbReference type="EMBL" id="KAB2519051.1"/>
    </source>
</evidence>
<sequence length="277" mass="32568">MNQNPFSIYDFLGYLIPGGLFLYLLYFCGITLDWDVIIQLKKTAIAQESSLSLLGYSSIVILAYIIGHAIAICSAFLVEKYMNDTLQYPSIYLFWELNNDFKDEVKKDCGRTIKYLIIKTILLPVFILDRITFYKLYSRELTKELASPLWSMLEKSYKKIFSVDLSQLKNGYALQGDLFRLAYHYSYEHSSNHQPKIQNYVALYGFCRNVCLVFLLFFWVAFVRLVINTLTDEMFRFNILSTLSMLLMTYVFYCGFVKFYRRFTLEVFMAFSVLKTD</sequence>
<organism evidence="2 3">
    <name type="scientific">Enterobacter hormaechei</name>
    <dbReference type="NCBI Taxonomy" id="158836"/>
    <lineage>
        <taxon>Bacteria</taxon>
        <taxon>Pseudomonadati</taxon>
        <taxon>Pseudomonadota</taxon>
        <taxon>Gammaproteobacteria</taxon>
        <taxon>Enterobacterales</taxon>
        <taxon>Enterobacteriaceae</taxon>
        <taxon>Enterobacter</taxon>
        <taxon>Enterobacter cloacae complex</taxon>
    </lineage>
</organism>